<keyword evidence="1" id="KW-0812">Transmembrane</keyword>
<keyword evidence="1" id="KW-1133">Transmembrane helix</keyword>
<feature type="transmembrane region" description="Helical" evidence="1">
    <location>
        <begin position="87"/>
        <end position="112"/>
    </location>
</feature>
<evidence type="ECO:0000313" key="2">
    <source>
        <dbReference type="EMBL" id="MFC3711038.1"/>
    </source>
</evidence>
<dbReference type="Gene3D" id="3.10.310.50">
    <property type="match status" value="1"/>
</dbReference>
<accession>A0ABV7X7G5</accession>
<keyword evidence="3" id="KW-1185">Reference proteome</keyword>
<reference evidence="3" key="1">
    <citation type="journal article" date="2019" name="Int. J. Syst. Evol. Microbiol.">
        <title>The Global Catalogue of Microorganisms (GCM) 10K type strain sequencing project: providing services to taxonomists for standard genome sequencing and annotation.</title>
        <authorList>
            <consortium name="The Broad Institute Genomics Platform"/>
            <consortium name="The Broad Institute Genome Sequencing Center for Infectious Disease"/>
            <person name="Wu L."/>
            <person name="Ma J."/>
        </authorList>
    </citation>
    <scope>NUCLEOTIDE SEQUENCE [LARGE SCALE GENOMIC DNA]</scope>
    <source>
        <strain evidence="3">KCTC 42644</strain>
    </source>
</reference>
<keyword evidence="1" id="KW-0472">Membrane</keyword>
<protein>
    <submittedName>
        <fullName evidence="2">TPM domain-containing protein</fullName>
    </submittedName>
</protein>
<evidence type="ECO:0000313" key="3">
    <source>
        <dbReference type="Proteomes" id="UP001595615"/>
    </source>
</evidence>
<gene>
    <name evidence="2" type="ORF">ACFOMD_00555</name>
</gene>
<name>A0ABV7X7G5_9SPHN</name>
<sequence>MMFNQTEHDRISTAIGAAETKTCGEIFAIVTDDVPRYPVVALTFALLAAIALPLAAVWLGLDPANLFPGGGWHQDAPRIELLRTIEAYAAIESLTFVLALALAWYTPLNLWLAPKKLRRDRVHAEAMKQFLSKGLHVTSERTGVLLYVSLADHVAEVVADEGIYAKVAPELWGDTILALVEGIKSGQAADGFVKAIEIAGGVLAEHFPPGEHNPNELPDKLIEL</sequence>
<proteinExistence type="predicted"/>
<organism evidence="2 3">
    <name type="scientific">Sphingoaurantiacus capsulatus</name>
    <dbReference type="NCBI Taxonomy" id="1771310"/>
    <lineage>
        <taxon>Bacteria</taxon>
        <taxon>Pseudomonadati</taxon>
        <taxon>Pseudomonadota</taxon>
        <taxon>Alphaproteobacteria</taxon>
        <taxon>Sphingomonadales</taxon>
        <taxon>Sphingosinicellaceae</taxon>
        <taxon>Sphingoaurantiacus</taxon>
    </lineage>
</organism>
<comment type="caution">
    <text evidence="2">The sequence shown here is derived from an EMBL/GenBank/DDBJ whole genome shotgun (WGS) entry which is preliminary data.</text>
</comment>
<dbReference type="Proteomes" id="UP001595615">
    <property type="component" value="Unassembled WGS sequence"/>
</dbReference>
<evidence type="ECO:0000256" key="1">
    <source>
        <dbReference type="SAM" id="Phobius"/>
    </source>
</evidence>
<dbReference type="RefSeq" id="WP_380855185.1">
    <property type="nucleotide sequence ID" value="NZ_JBHRXV010000001.1"/>
</dbReference>
<feature type="transmembrane region" description="Helical" evidence="1">
    <location>
        <begin position="39"/>
        <end position="61"/>
    </location>
</feature>
<dbReference type="EMBL" id="JBHRXV010000001">
    <property type="protein sequence ID" value="MFC3711038.1"/>
    <property type="molecule type" value="Genomic_DNA"/>
</dbReference>